<dbReference type="EMBL" id="ANJA01003525">
    <property type="protein sequence ID" value="ETO63008.1"/>
    <property type="molecule type" value="Genomic_DNA"/>
</dbReference>
<gene>
    <name evidence="1" type="ORF">F444_19172</name>
</gene>
<sequence length="49" mass="5556">MYANFTKIWSNESRIGGQNLTQMALPGCMETIQHHREYSSGPNSLVRNS</sequence>
<evidence type="ECO:0000313" key="2">
    <source>
        <dbReference type="Proteomes" id="UP000028582"/>
    </source>
</evidence>
<evidence type="ECO:0000313" key="1">
    <source>
        <dbReference type="EMBL" id="ETO63008.1"/>
    </source>
</evidence>
<reference evidence="1 2" key="1">
    <citation type="submission" date="2013-11" db="EMBL/GenBank/DDBJ databases">
        <title>The Genome Sequence of Phytophthora parasitica P1976.</title>
        <authorList>
            <consortium name="The Broad Institute Genomics Platform"/>
            <person name="Russ C."/>
            <person name="Tyler B."/>
            <person name="Panabieres F."/>
            <person name="Shan W."/>
            <person name="Tripathy S."/>
            <person name="Grunwald N."/>
            <person name="Machado M."/>
            <person name="Johnson C.S."/>
            <person name="Walker B."/>
            <person name="Young S."/>
            <person name="Zeng Q."/>
            <person name="Gargeya S."/>
            <person name="Fitzgerald M."/>
            <person name="Haas B."/>
            <person name="Abouelleil A."/>
            <person name="Allen A.W."/>
            <person name="Alvarado L."/>
            <person name="Arachchi H.M."/>
            <person name="Berlin A.M."/>
            <person name="Chapman S.B."/>
            <person name="Gainer-Dewar J."/>
            <person name="Goldberg J."/>
            <person name="Griggs A."/>
            <person name="Gujja S."/>
            <person name="Hansen M."/>
            <person name="Howarth C."/>
            <person name="Imamovic A."/>
            <person name="Ireland A."/>
            <person name="Larimer J."/>
            <person name="McCowan C."/>
            <person name="Murphy C."/>
            <person name="Pearson M."/>
            <person name="Poon T.W."/>
            <person name="Priest M."/>
            <person name="Roberts A."/>
            <person name="Saif S."/>
            <person name="Shea T."/>
            <person name="Sisk P."/>
            <person name="Sykes S."/>
            <person name="Wortman J."/>
            <person name="Nusbaum C."/>
            <person name="Birren B."/>
        </authorList>
    </citation>
    <scope>NUCLEOTIDE SEQUENCE [LARGE SCALE GENOMIC DNA]</scope>
    <source>
        <strain evidence="1 2">P1976</strain>
    </source>
</reference>
<proteinExistence type="predicted"/>
<name>A0A080Z8P7_PHYNI</name>
<dbReference type="Proteomes" id="UP000028582">
    <property type="component" value="Unassembled WGS sequence"/>
</dbReference>
<organism evidence="1 2">
    <name type="scientific">Phytophthora nicotianae P1976</name>
    <dbReference type="NCBI Taxonomy" id="1317066"/>
    <lineage>
        <taxon>Eukaryota</taxon>
        <taxon>Sar</taxon>
        <taxon>Stramenopiles</taxon>
        <taxon>Oomycota</taxon>
        <taxon>Peronosporomycetes</taxon>
        <taxon>Peronosporales</taxon>
        <taxon>Peronosporaceae</taxon>
        <taxon>Phytophthora</taxon>
    </lineage>
</organism>
<protein>
    <submittedName>
        <fullName evidence="1">Uncharacterized protein</fullName>
    </submittedName>
</protein>
<accession>A0A080Z8P7</accession>
<dbReference type="AlphaFoldDB" id="A0A080Z8P7"/>
<comment type="caution">
    <text evidence="1">The sequence shown here is derived from an EMBL/GenBank/DDBJ whole genome shotgun (WGS) entry which is preliminary data.</text>
</comment>